<proteinExistence type="predicted"/>
<protein>
    <recommendedName>
        <fullName evidence="4">TadE-like protein</fullName>
    </recommendedName>
</protein>
<evidence type="ECO:0000256" key="1">
    <source>
        <dbReference type="SAM" id="Phobius"/>
    </source>
</evidence>
<dbReference type="EMBL" id="FNTV01000001">
    <property type="protein sequence ID" value="SEE88943.1"/>
    <property type="molecule type" value="Genomic_DNA"/>
</dbReference>
<keyword evidence="1" id="KW-0812">Transmembrane</keyword>
<dbReference type="AlphaFoldDB" id="A0A1H5MID2"/>
<evidence type="ECO:0000313" key="3">
    <source>
        <dbReference type="Proteomes" id="UP000182725"/>
    </source>
</evidence>
<organism evidence="2 3">
    <name type="scientific">Arthrobacter alpinus</name>
    <dbReference type="NCBI Taxonomy" id="656366"/>
    <lineage>
        <taxon>Bacteria</taxon>
        <taxon>Bacillati</taxon>
        <taxon>Actinomycetota</taxon>
        <taxon>Actinomycetes</taxon>
        <taxon>Micrococcales</taxon>
        <taxon>Micrococcaceae</taxon>
        <taxon>Arthrobacter</taxon>
    </lineage>
</organism>
<reference evidence="2 3" key="1">
    <citation type="submission" date="2016-10" db="EMBL/GenBank/DDBJ databases">
        <authorList>
            <person name="de Groot N.N."/>
        </authorList>
    </citation>
    <scope>NUCLEOTIDE SEQUENCE [LARGE SCALE GENOMIC DNA]</scope>
    <source>
        <strain evidence="2 3">DSM 22274</strain>
    </source>
</reference>
<accession>A0A1H5MID2</accession>
<gene>
    <name evidence="2" type="ORF">SAMN04489740_2955</name>
</gene>
<dbReference type="InterPro" id="IPR049790">
    <property type="entry name" value="Rv3655c/TadE"/>
</dbReference>
<evidence type="ECO:0000313" key="2">
    <source>
        <dbReference type="EMBL" id="SEE88943.1"/>
    </source>
</evidence>
<dbReference type="Proteomes" id="UP000182725">
    <property type="component" value="Unassembled WGS sequence"/>
</dbReference>
<sequence length="198" mass="20391">MEAFARLVCPATATRVGGTTRQLPGEPAGRPTGMRGSVTAELAVVLPAVTALLAILLLGVSAGVLQLRLEEGARAGARALARGDSSAQVVAIVSRVAGEKSSVSLGYSDGYTTVSVSGHAGGVLSDLVPWTQTAQARSRTETRAAGPLVGSAPLPHFPRSNLTPAKAALWRWVRTPECPLRTGICVKSALHRGETIHG</sequence>
<keyword evidence="1" id="KW-1133">Transmembrane helix</keyword>
<dbReference type="NCBIfam" id="NF041390">
    <property type="entry name" value="TadE_Rv3655c"/>
    <property type="match status" value="1"/>
</dbReference>
<evidence type="ECO:0008006" key="4">
    <source>
        <dbReference type="Google" id="ProtNLM"/>
    </source>
</evidence>
<dbReference type="RefSeq" id="WP_342028202.1">
    <property type="nucleotide sequence ID" value="NZ_FNTV01000001.1"/>
</dbReference>
<keyword evidence="1" id="KW-0472">Membrane</keyword>
<name>A0A1H5MID2_9MICC</name>
<feature type="transmembrane region" description="Helical" evidence="1">
    <location>
        <begin position="42"/>
        <end position="65"/>
    </location>
</feature>